<evidence type="ECO:0000259" key="2">
    <source>
        <dbReference type="Pfam" id="PF00857"/>
    </source>
</evidence>
<accession>A0A419DAH3</accession>
<dbReference type="AlphaFoldDB" id="A0A419DAH3"/>
<dbReference type="InterPro" id="IPR036380">
    <property type="entry name" value="Isochorismatase-like_sf"/>
</dbReference>
<dbReference type="GO" id="GO:0016787">
    <property type="term" value="F:hydrolase activity"/>
    <property type="evidence" value="ECO:0007669"/>
    <property type="project" value="UniProtKB-KW"/>
</dbReference>
<dbReference type="Gene3D" id="3.40.50.850">
    <property type="entry name" value="Isochorismatase-like"/>
    <property type="match status" value="1"/>
</dbReference>
<dbReference type="InterPro" id="IPR000868">
    <property type="entry name" value="Isochorismatase-like_dom"/>
</dbReference>
<name>A0A419DAH3_9BACT</name>
<reference evidence="3 4" key="1">
    <citation type="journal article" date="2017" name="ISME J.">
        <title>Energy and carbon metabolisms in a deep terrestrial subsurface fluid microbial community.</title>
        <authorList>
            <person name="Momper L."/>
            <person name="Jungbluth S.P."/>
            <person name="Lee M.D."/>
            <person name="Amend J.P."/>
        </authorList>
    </citation>
    <scope>NUCLEOTIDE SEQUENCE [LARGE SCALE GENOMIC DNA]</scope>
    <source>
        <strain evidence="3">SURF_29</strain>
    </source>
</reference>
<proteinExistence type="predicted"/>
<dbReference type="PANTHER" id="PTHR43540">
    <property type="entry name" value="PEROXYUREIDOACRYLATE/UREIDOACRYLATE AMIDOHYDROLASE-RELATED"/>
    <property type="match status" value="1"/>
</dbReference>
<feature type="domain" description="Isochorismatase-like" evidence="2">
    <location>
        <begin position="4"/>
        <end position="154"/>
    </location>
</feature>
<protein>
    <submittedName>
        <fullName evidence="3">Cysteine hydrolase</fullName>
    </submittedName>
</protein>
<keyword evidence="1 3" id="KW-0378">Hydrolase</keyword>
<sequence length="173" mass="19982">MKKALLLIDYENEWVDKNSDYYVGDIADVIDKTNKLIKLCRTGGYKIIFTTHYEEGSDGAFSENSKNVELITDIDKKGEDVLIKKKRISPFYKTNLEDELRGASEIVIAGILTNLCVRSAIQDAYDRGFKIKVIKDCCVSFDNKTQEFTFKDLKDTREEIEFLNLHDFQKNEN</sequence>
<evidence type="ECO:0000313" key="3">
    <source>
        <dbReference type="EMBL" id="RJO60094.1"/>
    </source>
</evidence>
<dbReference type="Proteomes" id="UP000285655">
    <property type="component" value="Unassembled WGS sequence"/>
</dbReference>
<dbReference type="PANTHER" id="PTHR43540:SF6">
    <property type="entry name" value="ISOCHORISMATASE-LIKE DOMAIN-CONTAINING PROTEIN"/>
    <property type="match status" value="1"/>
</dbReference>
<dbReference type="EMBL" id="QZJW01000055">
    <property type="protein sequence ID" value="RJO60094.1"/>
    <property type="molecule type" value="Genomic_DNA"/>
</dbReference>
<evidence type="ECO:0000313" key="4">
    <source>
        <dbReference type="Proteomes" id="UP000285655"/>
    </source>
</evidence>
<comment type="caution">
    <text evidence="3">The sequence shown here is derived from an EMBL/GenBank/DDBJ whole genome shotgun (WGS) entry which is preliminary data.</text>
</comment>
<gene>
    <name evidence="3" type="ORF">C4544_07060</name>
</gene>
<evidence type="ECO:0000256" key="1">
    <source>
        <dbReference type="ARBA" id="ARBA00022801"/>
    </source>
</evidence>
<dbReference type="InterPro" id="IPR050272">
    <property type="entry name" value="Isochorismatase-like_hydrls"/>
</dbReference>
<dbReference type="SUPFAM" id="SSF52499">
    <property type="entry name" value="Isochorismatase-like hydrolases"/>
    <property type="match status" value="1"/>
</dbReference>
<dbReference type="Pfam" id="PF00857">
    <property type="entry name" value="Isochorismatase"/>
    <property type="match status" value="1"/>
</dbReference>
<organism evidence="3 4">
    <name type="scientific">candidate division WS5 bacterium</name>
    <dbReference type="NCBI Taxonomy" id="2093353"/>
    <lineage>
        <taxon>Bacteria</taxon>
        <taxon>candidate division WS5</taxon>
    </lineage>
</organism>
<dbReference type="CDD" id="cd00431">
    <property type="entry name" value="cysteine_hydrolases"/>
    <property type="match status" value="1"/>
</dbReference>